<dbReference type="PANTHER" id="PTHR33164">
    <property type="entry name" value="TRANSCRIPTIONAL REGULATOR, MARR FAMILY"/>
    <property type="match status" value="1"/>
</dbReference>
<dbReference type="OrthoDB" id="9783504at2"/>
<dbReference type="Proteomes" id="UP000245137">
    <property type="component" value="Unassembled WGS sequence"/>
</dbReference>
<dbReference type="SMART" id="SM00347">
    <property type="entry name" value="HTH_MARR"/>
    <property type="match status" value="1"/>
</dbReference>
<feature type="domain" description="HTH marR-type" evidence="1">
    <location>
        <begin position="1"/>
        <end position="131"/>
    </location>
</feature>
<dbReference type="GO" id="GO:0003700">
    <property type="term" value="F:DNA-binding transcription factor activity"/>
    <property type="evidence" value="ECO:0007669"/>
    <property type="project" value="InterPro"/>
</dbReference>
<name>A0A2U1SWN3_METSR</name>
<proteinExistence type="predicted"/>
<dbReference type="InterPro" id="IPR036388">
    <property type="entry name" value="WH-like_DNA-bd_sf"/>
</dbReference>
<keyword evidence="3" id="KW-1185">Reference proteome</keyword>
<dbReference type="EMBL" id="PUIV01000001">
    <property type="protein sequence ID" value="PWB95963.1"/>
    <property type="molecule type" value="Genomic_DNA"/>
</dbReference>
<dbReference type="Pfam" id="PF12802">
    <property type="entry name" value="MarR_2"/>
    <property type="match status" value="1"/>
</dbReference>
<organism evidence="2 3">
    <name type="scientific">Methylosinus sporium</name>
    <dbReference type="NCBI Taxonomy" id="428"/>
    <lineage>
        <taxon>Bacteria</taxon>
        <taxon>Pseudomonadati</taxon>
        <taxon>Pseudomonadota</taxon>
        <taxon>Alphaproteobacteria</taxon>
        <taxon>Hyphomicrobiales</taxon>
        <taxon>Methylocystaceae</taxon>
        <taxon>Methylosinus</taxon>
    </lineage>
</organism>
<dbReference type="PANTHER" id="PTHR33164:SF43">
    <property type="entry name" value="HTH-TYPE TRANSCRIPTIONAL REPRESSOR YETL"/>
    <property type="match status" value="1"/>
</dbReference>
<comment type="caution">
    <text evidence="2">The sequence shown here is derived from an EMBL/GenBank/DDBJ whole genome shotgun (WGS) entry which is preliminary data.</text>
</comment>
<dbReference type="InterPro" id="IPR000835">
    <property type="entry name" value="HTH_MarR-typ"/>
</dbReference>
<dbReference type="PROSITE" id="PS50995">
    <property type="entry name" value="HTH_MARR_2"/>
    <property type="match status" value="1"/>
</dbReference>
<dbReference type="Gene3D" id="1.10.10.10">
    <property type="entry name" value="Winged helix-like DNA-binding domain superfamily/Winged helix DNA-binding domain"/>
    <property type="match status" value="1"/>
</dbReference>
<sequence>MREGLDRIAAAMRADEWGVAEEAGLTPTQLHALTFVAGRGDAGMRLRAVAEHLGVTQPTATDSIAALVRKGLVIKLPDAQDKRAVAIRVTQAGCDVVRAIGLAMTSAERALETLSPQEQQTLLDLIIKTIRALQQAKAIPPQRLCVTCRHFRPYAHEDAELPHHCALVDAAFGGRHLRLDCAEHDPAPQPAREAAWSLFARRAPEPAGPGA</sequence>
<reference evidence="2 3" key="1">
    <citation type="journal article" date="2018" name="Appl. Microbiol. Biotechnol.">
        <title>Co-cultivation of the strictly anaerobic methanogen Methanosarcina barkeri with aerobic methanotrophs in an oxygen-limited membrane bioreactor.</title>
        <authorList>
            <person name="In 't Zandt M.H."/>
            <person name="van den Bosch T.J.M."/>
            <person name="Rijkers R."/>
            <person name="van Kessel M.A.H.J."/>
            <person name="Jetten M.S.M."/>
            <person name="Welte C.U."/>
        </authorList>
    </citation>
    <scope>NUCLEOTIDE SEQUENCE [LARGE SCALE GENOMIC DNA]</scope>
    <source>
        <strain evidence="2 3">DSM 17706</strain>
    </source>
</reference>
<dbReference type="GO" id="GO:0006950">
    <property type="term" value="P:response to stress"/>
    <property type="evidence" value="ECO:0007669"/>
    <property type="project" value="TreeGrafter"/>
</dbReference>
<evidence type="ECO:0000259" key="1">
    <source>
        <dbReference type="PROSITE" id="PS50995"/>
    </source>
</evidence>
<protein>
    <submittedName>
        <fullName evidence="2">MarR family transcriptional regulator</fullName>
    </submittedName>
</protein>
<dbReference type="InterPro" id="IPR039422">
    <property type="entry name" value="MarR/SlyA-like"/>
</dbReference>
<gene>
    <name evidence="2" type="ORF">C5689_01930</name>
</gene>
<accession>A0A2U1SWN3</accession>
<dbReference type="InterPro" id="IPR036390">
    <property type="entry name" value="WH_DNA-bd_sf"/>
</dbReference>
<evidence type="ECO:0000313" key="3">
    <source>
        <dbReference type="Proteomes" id="UP000245137"/>
    </source>
</evidence>
<dbReference type="SUPFAM" id="SSF46785">
    <property type="entry name" value="Winged helix' DNA-binding domain"/>
    <property type="match status" value="1"/>
</dbReference>
<evidence type="ECO:0000313" key="2">
    <source>
        <dbReference type="EMBL" id="PWB95963.1"/>
    </source>
</evidence>
<dbReference type="AlphaFoldDB" id="A0A2U1SWN3"/>